<sequence length="94" mass="11023">ARYVIVILKENFKTFVYEMNHKRTWAMQQDNDTKCKIHSVCPLVNMVSVTEDQSGTLSLYHSHSLTFTTLSTLFCHAHFFSRVRFLCICVRIFS</sequence>
<reference evidence="1" key="1">
    <citation type="submission" date="2025-08" db="UniProtKB">
        <authorList>
            <consortium name="Ensembl"/>
        </authorList>
    </citation>
    <scope>IDENTIFICATION</scope>
</reference>
<dbReference type="AlphaFoldDB" id="A0A8B9LND0"/>
<dbReference type="Proteomes" id="UP000694621">
    <property type="component" value="Unplaced"/>
</dbReference>
<evidence type="ECO:0000313" key="2">
    <source>
        <dbReference type="Proteomes" id="UP000694621"/>
    </source>
</evidence>
<evidence type="ECO:0000313" key="1">
    <source>
        <dbReference type="Ensembl" id="ENSAMXP00005054093.1"/>
    </source>
</evidence>
<proteinExistence type="predicted"/>
<accession>A0A8B9LND0</accession>
<name>A0A8B9LND0_ASTMX</name>
<dbReference type="Ensembl" id="ENSAMXT00005058495.1">
    <property type="protein sequence ID" value="ENSAMXP00005054093.1"/>
    <property type="gene ID" value="ENSAMXG00005024199.1"/>
</dbReference>
<organism evidence="1 2">
    <name type="scientific">Astyanax mexicanus</name>
    <name type="common">Blind cave fish</name>
    <name type="synonym">Astyanax fasciatus mexicanus</name>
    <dbReference type="NCBI Taxonomy" id="7994"/>
    <lineage>
        <taxon>Eukaryota</taxon>
        <taxon>Metazoa</taxon>
        <taxon>Chordata</taxon>
        <taxon>Craniata</taxon>
        <taxon>Vertebrata</taxon>
        <taxon>Euteleostomi</taxon>
        <taxon>Actinopterygii</taxon>
        <taxon>Neopterygii</taxon>
        <taxon>Teleostei</taxon>
        <taxon>Ostariophysi</taxon>
        <taxon>Characiformes</taxon>
        <taxon>Characoidei</taxon>
        <taxon>Acestrorhamphidae</taxon>
        <taxon>Acestrorhamphinae</taxon>
        <taxon>Astyanax</taxon>
    </lineage>
</organism>
<protein>
    <submittedName>
        <fullName evidence="1">Uncharacterized protein</fullName>
    </submittedName>
</protein>